<evidence type="ECO:0000313" key="1">
    <source>
        <dbReference type="EMBL" id="PNR42197.1"/>
    </source>
</evidence>
<evidence type="ECO:0000313" key="3">
    <source>
        <dbReference type="Proteomes" id="UP000006727"/>
    </source>
</evidence>
<dbReference type="InParanoid" id="A0A2K1JKZ7"/>
<reference evidence="2" key="3">
    <citation type="submission" date="2020-12" db="UniProtKB">
        <authorList>
            <consortium name="EnsemblPlants"/>
        </authorList>
    </citation>
    <scope>IDENTIFICATION</scope>
</reference>
<dbReference type="AlphaFoldDB" id="A0A2K1JKZ7"/>
<reference evidence="1 3" key="2">
    <citation type="journal article" date="2018" name="Plant J.">
        <title>The Physcomitrella patens chromosome-scale assembly reveals moss genome structure and evolution.</title>
        <authorList>
            <person name="Lang D."/>
            <person name="Ullrich K.K."/>
            <person name="Murat F."/>
            <person name="Fuchs J."/>
            <person name="Jenkins J."/>
            <person name="Haas F.B."/>
            <person name="Piednoel M."/>
            <person name="Gundlach H."/>
            <person name="Van Bel M."/>
            <person name="Meyberg R."/>
            <person name="Vives C."/>
            <person name="Morata J."/>
            <person name="Symeonidi A."/>
            <person name="Hiss M."/>
            <person name="Muchero W."/>
            <person name="Kamisugi Y."/>
            <person name="Saleh O."/>
            <person name="Blanc G."/>
            <person name="Decker E.L."/>
            <person name="van Gessel N."/>
            <person name="Grimwood J."/>
            <person name="Hayes R.D."/>
            <person name="Graham S.W."/>
            <person name="Gunter L.E."/>
            <person name="McDaniel S.F."/>
            <person name="Hoernstein S.N.W."/>
            <person name="Larsson A."/>
            <person name="Li F.W."/>
            <person name="Perroud P.F."/>
            <person name="Phillips J."/>
            <person name="Ranjan P."/>
            <person name="Rokshar D.S."/>
            <person name="Rothfels C.J."/>
            <person name="Schneider L."/>
            <person name="Shu S."/>
            <person name="Stevenson D.W."/>
            <person name="Thummler F."/>
            <person name="Tillich M."/>
            <person name="Villarreal Aguilar J.C."/>
            <person name="Widiez T."/>
            <person name="Wong G.K."/>
            <person name="Wymore A."/>
            <person name="Zhang Y."/>
            <person name="Zimmer A.D."/>
            <person name="Quatrano R.S."/>
            <person name="Mayer K.F.X."/>
            <person name="Goodstein D."/>
            <person name="Casacuberta J.M."/>
            <person name="Vandepoele K."/>
            <person name="Reski R."/>
            <person name="Cuming A.C."/>
            <person name="Tuskan G.A."/>
            <person name="Maumus F."/>
            <person name="Salse J."/>
            <person name="Schmutz J."/>
            <person name="Rensing S.A."/>
        </authorList>
    </citation>
    <scope>NUCLEOTIDE SEQUENCE [LARGE SCALE GENOMIC DNA]</scope>
    <source>
        <strain evidence="2 3">cv. Gransden 2004</strain>
    </source>
</reference>
<accession>A0A2K1JKZ7</accession>
<organism evidence="1">
    <name type="scientific">Physcomitrium patens</name>
    <name type="common">Spreading-leaved earth moss</name>
    <name type="synonym">Physcomitrella patens</name>
    <dbReference type="NCBI Taxonomy" id="3218"/>
    <lineage>
        <taxon>Eukaryota</taxon>
        <taxon>Viridiplantae</taxon>
        <taxon>Streptophyta</taxon>
        <taxon>Embryophyta</taxon>
        <taxon>Bryophyta</taxon>
        <taxon>Bryophytina</taxon>
        <taxon>Bryopsida</taxon>
        <taxon>Funariidae</taxon>
        <taxon>Funariales</taxon>
        <taxon>Funariaceae</taxon>
        <taxon>Physcomitrium</taxon>
    </lineage>
</organism>
<gene>
    <name evidence="1" type="ORF">PHYPA_017026</name>
</gene>
<evidence type="ECO:0000313" key="2">
    <source>
        <dbReference type="EnsemblPlants" id="Pp3c13_5730V3.1"/>
    </source>
</evidence>
<reference evidence="1 3" key="1">
    <citation type="journal article" date="2008" name="Science">
        <title>The Physcomitrella genome reveals evolutionary insights into the conquest of land by plants.</title>
        <authorList>
            <person name="Rensing S."/>
            <person name="Lang D."/>
            <person name="Zimmer A."/>
            <person name="Terry A."/>
            <person name="Salamov A."/>
            <person name="Shapiro H."/>
            <person name="Nishiyama T."/>
            <person name="Perroud P.-F."/>
            <person name="Lindquist E."/>
            <person name="Kamisugi Y."/>
            <person name="Tanahashi T."/>
            <person name="Sakakibara K."/>
            <person name="Fujita T."/>
            <person name="Oishi K."/>
            <person name="Shin-I T."/>
            <person name="Kuroki Y."/>
            <person name="Toyoda A."/>
            <person name="Suzuki Y."/>
            <person name="Hashimoto A."/>
            <person name="Yamaguchi K."/>
            <person name="Sugano A."/>
            <person name="Kohara Y."/>
            <person name="Fujiyama A."/>
            <person name="Anterola A."/>
            <person name="Aoki S."/>
            <person name="Ashton N."/>
            <person name="Barbazuk W.B."/>
            <person name="Barker E."/>
            <person name="Bennetzen J."/>
            <person name="Bezanilla M."/>
            <person name="Blankenship R."/>
            <person name="Cho S.H."/>
            <person name="Dutcher S."/>
            <person name="Estelle M."/>
            <person name="Fawcett J.A."/>
            <person name="Gundlach H."/>
            <person name="Hanada K."/>
            <person name="Heyl A."/>
            <person name="Hicks K.A."/>
            <person name="Hugh J."/>
            <person name="Lohr M."/>
            <person name="Mayer K."/>
            <person name="Melkozernov A."/>
            <person name="Murata T."/>
            <person name="Nelson D."/>
            <person name="Pils B."/>
            <person name="Prigge M."/>
            <person name="Reiss B."/>
            <person name="Renner T."/>
            <person name="Rombauts S."/>
            <person name="Rushton P."/>
            <person name="Sanderfoot A."/>
            <person name="Schween G."/>
            <person name="Shiu S.-H."/>
            <person name="Stueber K."/>
            <person name="Theodoulou F.L."/>
            <person name="Tu H."/>
            <person name="Van de Peer Y."/>
            <person name="Verrier P.J."/>
            <person name="Waters E."/>
            <person name="Wood A."/>
            <person name="Yang L."/>
            <person name="Cove D."/>
            <person name="Cuming A."/>
            <person name="Hasebe M."/>
            <person name="Lucas S."/>
            <person name="Mishler D.B."/>
            <person name="Reski R."/>
            <person name="Grigoriev I."/>
            <person name="Quatrano R.S."/>
            <person name="Boore J.L."/>
        </authorList>
    </citation>
    <scope>NUCLEOTIDE SEQUENCE [LARGE SCALE GENOMIC DNA]</scope>
    <source>
        <strain evidence="2 3">cv. Gransden 2004</strain>
    </source>
</reference>
<name>A0A2K1JKZ7_PHYPA</name>
<dbReference type="EMBL" id="ABEU02000013">
    <property type="protein sequence ID" value="PNR42197.1"/>
    <property type="molecule type" value="Genomic_DNA"/>
</dbReference>
<sequence>MRLKSKIVVRQGFVRCCDDCRRGSWRQLSWCCKRRSAVNLCPSYLRRCSKCGVATIFTLVIKAVQSTWR</sequence>
<keyword evidence="3" id="KW-1185">Reference proteome</keyword>
<dbReference type="Proteomes" id="UP000006727">
    <property type="component" value="Chromosome 13"/>
</dbReference>
<dbReference type="EnsemblPlants" id="Pp3c13_5730V3.1">
    <property type="protein sequence ID" value="Pp3c13_5730V3.1"/>
    <property type="gene ID" value="Pp3c13_5730"/>
</dbReference>
<proteinExistence type="predicted"/>
<dbReference type="Gramene" id="Pp3c13_5730V3.1">
    <property type="protein sequence ID" value="Pp3c13_5730V3.1"/>
    <property type="gene ID" value="Pp3c13_5730"/>
</dbReference>
<protein>
    <submittedName>
        <fullName evidence="1 2">Uncharacterized protein</fullName>
    </submittedName>
</protein>